<dbReference type="GO" id="GO:0016020">
    <property type="term" value="C:membrane"/>
    <property type="evidence" value="ECO:0007669"/>
    <property type="project" value="GOC"/>
</dbReference>
<sequence>MYQMHPHAWALYFDFLHEFRSLSYRGVPLGLFCYFPDYTGGMASTIELPTFRQTLRHDPDRAQIQPQFEQFLPRSDQGTMVKTENKPIVFLGGTYLHPLDPTKVLIVEADDSSCCHLPTCNLRSYQSDVSAWIKEAQSQAQNIFLRLDDHPVFSGPTFKQQLIDVDIPLILPCLDAVLNFLEQVPVACVVVEGSNATNKLSCILPTVAAMKGIPSLSLQHGIIGADRGWLPLYTTKQAAYGDFELQFFRDAGVPVNRLAIAGHPRFDAIFERTHINRTHFCAQYGMNPDKKFILIPTQPIWDLTSISDLIHHLLRYSEAEVMMKLHPTEIQHDYWKERYRSLIQQYPSIQWFTTECHLYDLMANADAAISLLSTTGLELLLMDKPVVYMGKGTGASYPYSSRLTHSDPKVAAALAHRLVVDEAFQEFARNERVDYLKKAYPVKQAKMSVFQLIEEMTGINPEAL</sequence>
<dbReference type="GO" id="GO:0009245">
    <property type="term" value="P:lipid A biosynthetic process"/>
    <property type="evidence" value="ECO:0007669"/>
    <property type="project" value="InterPro"/>
</dbReference>
<dbReference type="GO" id="GO:0008915">
    <property type="term" value="F:lipid-A-disaccharide synthase activity"/>
    <property type="evidence" value="ECO:0007669"/>
    <property type="project" value="InterPro"/>
</dbReference>
<evidence type="ECO:0000313" key="1">
    <source>
        <dbReference type="EMBL" id="PTM58857.1"/>
    </source>
</evidence>
<keyword evidence="2" id="KW-1185">Reference proteome</keyword>
<organism evidence="1 2">
    <name type="scientific">Desmospora activa DSM 45169</name>
    <dbReference type="NCBI Taxonomy" id="1121389"/>
    <lineage>
        <taxon>Bacteria</taxon>
        <taxon>Bacillati</taxon>
        <taxon>Bacillota</taxon>
        <taxon>Bacilli</taxon>
        <taxon>Bacillales</taxon>
        <taxon>Thermoactinomycetaceae</taxon>
        <taxon>Desmospora</taxon>
    </lineage>
</organism>
<dbReference type="Pfam" id="PF02684">
    <property type="entry name" value="LpxB"/>
    <property type="match status" value="1"/>
</dbReference>
<dbReference type="InterPro" id="IPR003835">
    <property type="entry name" value="Glyco_trans_19"/>
</dbReference>
<dbReference type="OrthoDB" id="2622399at2"/>
<name>A0A2T4ZAF7_9BACL</name>
<dbReference type="Gene3D" id="3.40.50.12580">
    <property type="match status" value="1"/>
</dbReference>
<gene>
    <name evidence="1" type="ORF">C8J48_1452</name>
</gene>
<protein>
    <submittedName>
        <fullName evidence="1">Lipid-A-disaccharide synthetase</fullName>
    </submittedName>
</protein>
<dbReference type="InterPro" id="IPR043148">
    <property type="entry name" value="TagF_C"/>
</dbReference>
<evidence type="ECO:0000313" key="2">
    <source>
        <dbReference type="Proteomes" id="UP000241639"/>
    </source>
</evidence>
<dbReference type="EMBL" id="PZZP01000001">
    <property type="protein sequence ID" value="PTM58857.1"/>
    <property type="molecule type" value="Genomic_DNA"/>
</dbReference>
<dbReference type="Proteomes" id="UP000241639">
    <property type="component" value="Unassembled WGS sequence"/>
</dbReference>
<proteinExistence type="predicted"/>
<dbReference type="SUPFAM" id="SSF53756">
    <property type="entry name" value="UDP-Glycosyltransferase/glycogen phosphorylase"/>
    <property type="match status" value="1"/>
</dbReference>
<dbReference type="AlphaFoldDB" id="A0A2T4ZAF7"/>
<dbReference type="RefSeq" id="WP_107725608.1">
    <property type="nucleotide sequence ID" value="NZ_PZZP01000001.1"/>
</dbReference>
<comment type="caution">
    <text evidence="1">The sequence shown here is derived from an EMBL/GenBank/DDBJ whole genome shotgun (WGS) entry which is preliminary data.</text>
</comment>
<accession>A0A2T4ZAF7</accession>
<reference evidence="1 2" key="1">
    <citation type="submission" date="2018-04" db="EMBL/GenBank/DDBJ databases">
        <title>Genomic Encyclopedia of Archaeal and Bacterial Type Strains, Phase II (KMG-II): from individual species to whole genera.</title>
        <authorList>
            <person name="Goeker M."/>
        </authorList>
    </citation>
    <scope>NUCLEOTIDE SEQUENCE [LARGE SCALE GENOMIC DNA]</scope>
    <source>
        <strain evidence="1 2">DSM 45169</strain>
    </source>
</reference>